<organism evidence="1 2">
    <name type="scientific">Aggregatibacter actinomycetemcomitans serotype e str. SC1083</name>
    <dbReference type="NCBI Taxonomy" id="907488"/>
    <lineage>
        <taxon>Bacteria</taxon>
        <taxon>Pseudomonadati</taxon>
        <taxon>Pseudomonadota</taxon>
        <taxon>Gammaproteobacteria</taxon>
        <taxon>Pasteurellales</taxon>
        <taxon>Pasteurellaceae</taxon>
        <taxon>Aggregatibacter</taxon>
    </lineage>
</organism>
<name>G4A8M4_AGGAC</name>
<dbReference type="AlphaFoldDB" id="G4A8M4"/>
<comment type="caution">
    <text evidence="1">The sequence shown here is derived from an EMBL/GenBank/DDBJ whole genome shotgun (WGS) entry which is preliminary data.</text>
</comment>
<proteinExistence type="predicted"/>
<dbReference type="Proteomes" id="UP000005508">
    <property type="component" value="Unassembled WGS sequence"/>
</dbReference>
<protein>
    <submittedName>
        <fullName evidence="1">Uncharacterized protein</fullName>
    </submittedName>
</protein>
<reference evidence="1 2" key="1">
    <citation type="submission" date="2010-10" db="EMBL/GenBank/DDBJ databases">
        <authorList>
            <person name="Chen C."/>
            <person name="Kittichotirat W."/>
            <person name="Asikainen S."/>
            <person name="Bumgarner R."/>
        </authorList>
    </citation>
    <scope>NUCLEOTIDE SEQUENCE [LARGE SCALE GENOMIC DNA]</scope>
    <source>
        <strain evidence="1 2">SC1083</strain>
    </source>
</reference>
<gene>
    <name evidence="1" type="ORF">SC1083_1176</name>
</gene>
<accession>G4A8M4</accession>
<sequence>MFFLIEFAPNSLKMHKTTCGMTRYPLISAPLFFIKIC</sequence>
<dbReference type="EMBL" id="AEJM01000022">
    <property type="protein sequence ID" value="EGY33773.1"/>
    <property type="molecule type" value="Genomic_DNA"/>
</dbReference>
<evidence type="ECO:0000313" key="2">
    <source>
        <dbReference type="Proteomes" id="UP000005508"/>
    </source>
</evidence>
<evidence type="ECO:0000313" key="1">
    <source>
        <dbReference type="EMBL" id="EGY33773.1"/>
    </source>
</evidence>